<evidence type="ECO:0000313" key="4">
    <source>
        <dbReference type="Proteomes" id="UP001516061"/>
    </source>
</evidence>
<evidence type="ECO:0008006" key="5">
    <source>
        <dbReference type="Google" id="ProtNLM"/>
    </source>
</evidence>
<accession>A0ABX2G1D8</accession>
<keyword evidence="4" id="KW-1185">Reference proteome</keyword>
<feature type="compositionally biased region" description="Basic and acidic residues" evidence="1">
    <location>
        <begin position="65"/>
        <end position="89"/>
    </location>
</feature>
<feature type="chain" id="PRO_5047544516" description="Secreted protein" evidence="2">
    <location>
        <begin position="37"/>
        <end position="121"/>
    </location>
</feature>
<evidence type="ECO:0000313" key="3">
    <source>
        <dbReference type="EMBL" id="NRT55220.1"/>
    </source>
</evidence>
<dbReference type="EMBL" id="JABSNM010000003">
    <property type="protein sequence ID" value="NRT55220.1"/>
    <property type="molecule type" value="Genomic_DNA"/>
</dbReference>
<feature type="signal peptide" evidence="2">
    <location>
        <begin position="1"/>
        <end position="36"/>
    </location>
</feature>
<sequence length="121" mass="13085">MQIGSGHALMPGQGLRWWMVAGFAAAAALLAPSADAAPGGLRDGGSRAEHSDVRRPIWAPPVQENRFDHRDLRRVGWDDDHHDHGRGDRVQPGPRPPRVKPPPPVIVVPPCRRGGHGITPC</sequence>
<reference evidence="3 4" key="1">
    <citation type="submission" date="2020-05" db="EMBL/GenBank/DDBJ databases">
        <title>Genomic Encyclopedia of Type Strains, Phase IV (KMG-V): Genome sequencing to study the core and pangenomes of soil and plant-associated prokaryotes.</title>
        <authorList>
            <person name="Whitman W."/>
        </authorList>
    </citation>
    <scope>NUCLEOTIDE SEQUENCE [LARGE SCALE GENOMIC DNA]</scope>
    <source>
        <strain evidence="3 4">C29</strain>
    </source>
</reference>
<keyword evidence="2" id="KW-0732">Signal</keyword>
<organism evidence="3 4">
    <name type="scientific">Sphaerotilus uruguayifluvii</name>
    <dbReference type="NCBI Taxonomy" id="2735897"/>
    <lineage>
        <taxon>Bacteria</taxon>
        <taxon>Pseudomonadati</taxon>
        <taxon>Pseudomonadota</taxon>
        <taxon>Betaproteobacteria</taxon>
        <taxon>Burkholderiales</taxon>
        <taxon>Sphaerotilaceae</taxon>
        <taxon>Sphaerotilus</taxon>
    </lineage>
</organism>
<comment type="caution">
    <text evidence="3">The sequence shown here is derived from an EMBL/GenBank/DDBJ whole genome shotgun (WGS) entry which is preliminary data.</text>
</comment>
<feature type="compositionally biased region" description="Pro residues" evidence="1">
    <location>
        <begin position="93"/>
        <end position="107"/>
    </location>
</feature>
<gene>
    <name evidence="3" type="ORF">HNQ01_000930</name>
</gene>
<feature type="compositionally biased region" description="Basic and acidic residues" evidence="1">
    <location>
        <begin position="44"/>
        <end position="55"/>
    </location>
</feature>
<dbReference type="RefSeq" id="WP_173804207.1">
    <property type="nucleotide sequence ID" value="NZ_JABSNM010000003.1"/>
</dbReference>
<proteinExistence type="predicted"/>
<feature type="region of interest" description="Disordered" evidence="1">
    <location>
        <begin position="35"/>
        <end position="121"/>
    </location>
</feature>
<name>A0ABX2G1D8_9BURK</name>
<protein>
    <recommendedName>
        <fullName evidence="5">Secreted protein</fullName>
    </recommendedName>
</protein>
<evidence type="ECO:0000256" key="1">
    <source>
        <dbReference type="SAM" id="MobiDB-lite"/>
    </source>
</evidence>
<evidence type="ECO:0000256" key="2">
    <source>
        <dbReference type="SAM" id="SignalP"/>
    </source>
</evidence>
<dbReference type="Proteomes" id="UP001516061">
    <property type="component" value="Unassembled WGS sequence"/>
</dbReference>